<protein>
    <submittedName>
        <fullName evidence="1">Uncharacterized protein</fullName>
    </submittedName>
</protein>
<dbReference type="Proteomes" id="UP001246858">
    <property type="component" value="Unassembled WGS sequence"/>
</dbReference>
<name>A0ACC6L170_9SPHI</name>
<sequence length="212" mass="23783">MAIAENGPQGNHIGRIGNLTYYMLNGKNVVREIGVSTKPPSEAQLKTRMETKLRSGLLRKLLDFIKTGFSVAAILEADNPFNQAAKSNKQIFEGNYPDLKIAYQKLRLSKGNLKPAEDWLVAPVATGLEYSWATHPEMPWPEATDQVMMLAYFPDEEKVFFKLFGNSRLSGSDLLEIPPSMQQKYMETYISFISADRKGLSDSSYTGSFNKD</sequence>
<dbReference type="EMBL" id="JAVDTF010000003">
    <property type="protein sequence ID" value="MDR6785073.1"/>
    <property type="molecule type" value="Genomic_DNA"/>
</dbReference>
<accession>A0ACC6L170</accession>
<reference evidence="1" key="1">
    <citation type="submission" date="2023-07" db="EMBL/GenBank/DDBJ databases">
        <title>Sorghum-associated microbial communities from plants grown in Nebraska, USA.</title>
        <authorList>
            <person name="Schachtman D."/>
        </authorList>
    </citation>
    <scope>NUCLEOTIDE SEQUENCE</scope>
    <source>
        <strain evidence="1">2697</strain>
    </source>
</reference>
<evidence type="ECO:0000313" key="2">
    <source>
        <dbReference type="Proteomes" id="UP001246858"/>
    </source>
</evidence>
<comment type="caution">
    <text evidence="1">The sequence shown here is derived from an EMBL/GenBank/DDBJ whole genome shotgun (WGS) entry which is preliminary data.</text>
</comment>
<keyword evidence="2" id="KW-1185">Reference proteome</keyword>
<evidence type="ECO:0000313" key="1">
    <source>
        <dbReference type="EMBL" id="MDR6785073.1"/>
    </source>
</evidence>
<organism evidence="1 2">
    <name type="scientific">Pedobacter africanus</name>
    <dbReference type="NCBI Taxonomy" id="151894"/>
    <lineage>
        <taxon>Bacteria</taxon>
        <taxon>Pseudomonadati</taxon>
        <taxon>Bacteroidota</taxon>
        <taxon>Sphingobacteriia</taxon>
        <taxon>Sphingobacteriales</taxon>
        <taxon>Sphingobacteriaceae</taxon>
        <taxon>Pedobacter</taxon>
    </lineage>
</organism>
<proteinExistence type="predicted"/>
<gene>
    <name evidence="1" type="ORF">J2X78_003647</name>
</gene>